<dbReference type="Gene3D" id="2.130.10.30">
    <property type="entry name" value="Regulator of chromosome condensation 1/beta-lactamase-inhibitor protein II"/>
    <property type="match status" value="2"/>
</dbReference>
<evidence type="ECO:0000256" key="3">
    <source>
        <dbReference type="SAM" id="Phobius"/>
    </source>
</evidence>
<gene>
    <name evidence="5" type="primary">UVR8</name>
    <name evidence="5" type="ORF">QJS10_CPB18g01106</name>
</gene>
<keyword evidence="3" id="KW-1133">Transmembrane helix</keyword>
<comment type="caution">
    <text evidence="5">The sequence shown here is derived from an EMBL/GenBank/DDBJ whole genome shotgun (WGS) entry which is preliminary data.</text>
</comment>
<dbReference type="Proteomes" id="UP001180020">
    <property type="component" value="Unassembled WGS sequence"/>
</dbReference>
<dbReference type="PANTHER" id="PTHR22870:SF155">
    <property type="entry name" value="E3 UBIQUITIN-PROTEIN LIGASE HERC1-RELATED"/>
    <property type="match status" value="1"/>
</dbReference>
<evidence type="ECO:0000256" key="1">
    <source>
        <dbReference type="ARBA" id="ARBA00022737"/>
    </source>
</evidence>
<sequence length="510" mass="54876">MSAGETPGSADPSRRVVGVSVGESHTLALTGDGRVYSWGRGTLGRLGTGDEEDVPSPAPVVFDHSNEGAKRSGFVGVAAGAYHSLALDGQFFIAPFIGFLVISIGAWITTVKAGGMMSLAIDSLGALWMWGNCPNKGDAEEFCLVSSPSPLPIWDFHGHTVVKVTCGNEHVIALVTYGETFTGGDDNLSCYSWGNNNHGQLGLGDNVSRARPSIISAFDRTSSWAIYEISCGAFHTAVLARNEIGETMCWTFGFGENGQLGIGTTNNVYSPEPVESLPREAMLVSIDCGLFHTCVVSDDGCVWSWGMEKGLGLCPDATSQAGDALSPLRIKPSGIDRSPRFVLPIEVGCGAAHTVLVDDRGYKLWAWGRGRSGVLGTGQMEDSFVPCLVAWPPSSGDGGQRAQGVEAEEVVLLQAKLERMERYAGLLHLCLFGKGFDERDLSRLSNDGFDMRRELEELMETSNDGELVRMDAFYRSMHREVKERLMQRRIKGIVKDCLASLAIGDRSSMG</sequence>
<keyword evidence="3" id="KW-0472">Membrane</keyword>
<reference evidence="5" key="1">
    <citation type="journal article" date="2023" name="Nat. Commun.">
        <title>Diploid and tetraploid genomes of Acorus and the evolution of monocots.</title>
        <authorList>
            <person name="Ma L."/>
            <person name="Liu K.W."/>
            <person name="Li Z."/>
            <person name="Hsiao Y.Y."/>
            <person name="Qi Y."/>
            <person name="Fu T."/>
            <person name="Tang G.D."/>
            <person name="Zhang D."/>
            <person name="Sun W.H."/>
            <person name="Liu D.K."/>
            <person name="Li Y."/>
            <person name="Chen G.Z."/>
            <person name="Liu X.D."/>
            <person name="Liao X.Y."/>
            <person name="Jiang Y.T."/>
            <person name="Yu X."/>
            <person name="Hao Y."/>
            <person name="Huang J."/>
            <person name="Zhao X.W."/>
            <person name="Ke S."/>
            <person name="Chen Y.Y."/>
            <person name="Wu W.L."/>
            <person name="Hsu J.L."/>
            <person name="Lin Y.F."/>
            <person name="Huang M.D."/>
            <person name="Li C.Y."/>
            <person name="Huang L."/>
            <person name="Wang Z.W."/>
            <person name="Zhao X."/>
            <person name="Zhong W.Y."/>
            <person name="Peng D.H."/>
            <person name="Ahmad S."/>
            <person name="Lan S."/>
            <person name="Zhang J.S."/>
            <person name="Tsai W.C."/>
            <person name="Van de Peer Y."/>
            <person name="Liu Z.J."/>
        </authorList>
    </citation>
    <scope>NUCLEOTIDE SEQUENCE</scope>
    <source>
        <strain evidence="5">CP</strain>
    </source>
</reference>
<feature type="transmembrane region" description="Helical" evidence="3">
    <location>
        <begin position="91"/>
        <end position="109"/>
    </location>
</feature>
<dbReference type="InterPro" id="IPR009091">
    <property type="entry name" value="RCC1/BLIP-II"/>
</dbReference>
<dbReference type="InterPro" id="IPR000408">
    <property type="entry name" value="Reg_chr_condens"/>
</dbReference>
<feature type="repeat" description="RCC1" evidence="2">
    <location>
        <begin position="247"/>
        <end position="299"/>
    </location>
</feature>
<dbReference type="InterPro" id="IPR051210">
    <property type="entry name" value="Ub_ligase/GEF_domain"/>
</dbReference>
<name>A0AAV9CM70_ACOCL</name>
<protein>
    <submittedName>
        <fullName evidence="5">Ultraviolet-B receptor UVR8</fullName>
    </submittedName>
</protein>
<evidence type="ECO:0000259" key="4">
    <source>
        <dbReference type="Pfam" id="PF25390"/>
    </source>
</evidence>
<keyword evidence="1" id="KW-0677">Repeat</keyword>
<dbReference type="InterPro" id="IPR058923">
    <property type="entry name" value="RCC1-like_dom"/>
</dbReference>
<keyword evidence="3" id="KW-0812">Transmembrane</keyword>
<accession>A0AAV9CM70</accession>
<dbReference type="PANTHER" id="PTHR22870">
    <property type="entry name" value="REGULATOR OF CHROMOSOME CONDENSATION"/>
    <property type="match status" value="1"/>
</dbReference>
<feature type="repeat" description="RCC1" evidence="2">
    <location>
        <begin position="188"/>
        <end position="242"/>
    </location>
</feature>
<organism evidence="5 6">
    <name type="scientific">Acorus calamus</name>
    <name type="common">Sweet flag</name>
    <dbReference type="NCBI Taxonomy" id="4465"/>
    <lineage>
        <taxon>Eukaryota</taxon>
        <taxon>Viridiplantae</taxon>
        <taxon>Streptophyta</taxon>
        <taxon>Embryophyta</taxon>
        <taxon>Tracheophyta</taxon>
        <taxon>Spermatophyta</taxon>
        <taxon>Magnoliopsida</taxon>
        <taxon>Liliopsida</taxon>
        <taxon>Acoraceae</taxon>
        <taxon>Acorus</taxon>
    </lineage>
</organism>
<feature type="repeat" description="RCC1" evidence="2">
    <location>
        <begin position="33"/>
        <end position="90"/>
    </location>
</feature>
<evidence type="ECO:0000313" key="6">
    <source>
        <dbReference type="Proteomes" id="UP001180020"/>
    </source>
</evidence>
<evidence type="ECO:0000313" key="5">
    <source>
        <dbReference type="EMBL" id="KAK1289489.1"/>
    </source>
</evidence>
<dbReference type="PRINTS" id="PR00633">
    <property type="entry name" value="RCCNDNSATION"/>
</dbReference>
<dbReference type="PROSITE" id="PS50012">
    <property type="entry name" value="RCC1_3"/>
    <property type="match status" value="3"/>
</dbReference>
<keyword evidence="6" id="KW-1185">Reference proteome</keyword>
<dbReference type="AlphaFoldDB" id="A0AAV9CM70"/>
<proteinExistence type="predicted"/>
<dbReference type="Pfam" id="PF00415">
    <property type="entry name" value="RCC1"/>
    <property type="match status" value="1"/>
</dbReference>
<reference evidence="5" key="2">
    <citation type="submission" date="2023-06" db="EMBL/GenBank/DDBJ databases">
        <authorList>
            <person name="Ma L."/>
            <person name="Liu K.-W."/>
            <person name="Li Z."/>
            <person name="Hsiao Y.-Y."/>
            <person name="Qi Y."/>
            <person name="Fu T."/>
            <person name="Tang G."/>
            <person name="Zhang D."/>
            <person name="Sun W.-H."/>
            <person name="Liu D.-K."/>
            <person name="Li Y."/>
            <person name="Chen G.-Z."/>
            <person name="Liu X.-D."/>
            <person name="Liao X.-Y."/>
            <person name="Jiang Y.-T."/>
            <person name="Yu X."/>
            <person name="Hao Y."/>
            <person name="Huang J."/>
            <person name="Zhao X.-W."/>
            <person name="Ke S."/>
            <person name="Chen Y.-Y."/>
            <person name="Wu W.-L."/>
            <person name="Hsu J.-L."/>
            <person name="Lin Y.-F."/>
            <person name="Huang M.-D."/>
            <person name="Li C.-Y."/>
            <person name="Huang L."/>
            <person name="Wang Z.-W."/>
            <person name="Zhao X."/>
            <person name="Zhong W.-Y."/>
            <person name="Peng D.-H."/>
            <person name="Ahmad S."/>
            <person name="Lan S."/>
            <person name="Zhang J.-S."/>
            <person name="Tsai W.-C."/>
            <person name="Van De Peer Y."/>
            <person name="Liu Z.-J."/>
        </authorList>
    </citation>
    <scope>NUCLEOTIDE SEQUENCE</scope>
    <source>
        <strain evidence="5">CP</strain>
        <tissue evidence="5">Leaves</tissue>
    </source>
</reference>
<dbReference type="SUPFAM" id="SSF50985">
    <property type="entry name" value="RCC1/BLIP-II"/>
    <property type="match status" value="2"/>
</dbReference>
<evidence type="ECO:0000256" key="2">
    <source>
        <dbReference type="PROSITE-ProRule" id="PRU00235"/>
    </source>
</evidence>
<feature type="domain" description="RCC1-like" evidence="4">
    <location>
        <begin position="108"/>
        <end position="390"/>
    </location>
</feature>
<dbReference type="PROSITE" id="PS00626">
    <property type="entry name" value="RCC1_2"/>
    <property type="match status" value="1"/>
</dbReference>
<dbReference type="Pfam" id="PF25390">
    <property type="entry name" value="WD40_RLD"/>
    <property type="match status" value="1"/>
</dbReference>
<dbReference type="EMBL" id="JAUJYO010000018">
    <property type="protein sequence ID" value="KAK1289489.1"/>
    <property type="molecule type" value="Genomic_DNA"/>
</dbReference>
<keyword evidence="5" id="KW-0675">Receptor</keyword>